<protein>
    <submittedName>
        <fullName evidence="1">Uncharacterized protein</fullName>
    </submittedName>
</protein>
<accession>A0AAD7HA64</accession>
<comment type="caution">
    <text evidence="1">The sequence shown here is derived from an EMBL/GenBank/DDBJ whole genome shotgun (WGS) entry which is preliminary data.</text>
</comment>
<evidence type="ECO:0000313" key="2">
    <source>
        <dbReference type="Proteomes" id="UP001215280"/>
    </source>
</evidence>
<dbReference type="EMBL" id="JARJLG010000336">
    <property type="protein sequence ID" value="KAJ7716097.1"/>
    <property type="molecule type" value="Genomic_DNA"/>
</dbReference>
<gene>
    <name evidence="1" type="ORF">DFH07DRAFT_785469</name>
</gene>
<evidence type="ECO:0000313" key="1">
    <source>
        <dbReference type="EMBL" id="KAJ7716097.1"/>
    </source>
</evidence>
<name>A0AAD7HA64_9AGAR</name>
<sequence>MSEGLRMYAPSMPTLILELTSRDTQGVVLNYTGVNPLTVSPAIAKVSTVMPGQDLQILKSDKPNQFKTAQGVVVASIHNHKDMALVEVLGGTAAIGTTGFTITIQLELETQIRGPTAGLDSQGLNFPMQYNSDGNHPAWTVP</sequence>
<reference evidence="1" key="1">
    <citation type="submission" date="2023-03" db="EMBL/GenBank/DDBJ databases">
        <title>Massive genome expansion in bonnet fungi (Mycena s.s.) driven by repeated elements and novel gene families across ecological guilds.</title>
        <authorList>
            <consortium name="Lawrence Berkeley National Laboratory"/>
            <person name="Harder C.B."/>
            <person name="Miyauchi S."/>
            <person name="Viragh M."/>
            <person name="Kuo A."/>
            <person name="Thoen E."/>
            <person name="Andreopoulos B."/>
            <person name="Lu D."/>
            <person name="Skrede I."/>
            <person name="Drula E."/>
            <person name="Henrissat B."/>
            <person name="Morin E."/>
            <person name="Kohler A."/>
            <person name="Barry K."/>
            <person name="LaButti K."/>
            <person name="Morin E."/>
            <person name="Salamov A."/>
            <person name="Lipzen A."/>
            <person name="Mereny Z."/>
            <person name="Hegedus B."/>
            <person name="Baldrian P."/>
            <person name="Stursova M."/>
            <person name="Weitz H."/>
            <person name="Taylor A."/>
            <person name="Grigoriev I.V."/>
            <person name="Nagy L.G."/>
            <person name="Martin F."/>
            <person name="Kauserud H."/>
        </authorList>
    </citation>
    <scope>NUCLEOTIDE SEQUENCE</scope>
    <source>
        <strain evidence="1">CBHHK188m</strain>
    </source>
</reference>
<proteinExistence type="predicted"/>
<keyword evidence="2" id="KW-1185">Reference proteome</keyword>
<organism evidence="1 2">
    <name type="scientific">Mycena maculata</name>
    <dbReference type="NCBI Taxonomy" id="230809"/>
    <lineage>
        <taxon>Eukaryota</taxon>
        <taxon>Fungi</taxon>
        <taxon>Dikarya</taxon>
        <taxon>Basidiomycota</taxon>
        <taxon>Agaricomycotina</taxon>
        <taxon>Agaricomycetes</taxon>
        <taxon>Agaricomycetidae</taxon>
        <taxon>Agaricales</taxon>
        <taxon>Marasmiineae</taxon>
        <taxon>Mycenaceae</taxon>
        <taxon>Mycena</taxon>
    </lineage>
</organism>
<dbReference type="AlphaFoldDB" id="A0AAD7HA64"/>
<dbReference type="Proteomes" id="UP001215280">
    <property type="component" value="Unassembled WGS sequence"/>
</dbReference>